<name>A0A9K3D0X4_9EUKA</name>
<reference evidence="2 3" key="1">
    <citation type="journal article" date="2018" name="PLoS ONE">
        <title>The draft genome of Kipferlia bialata reveals reductive genome evolution in fornicate parasites.</title>
        <authorList>
            <person name="Tanifuji G."/>
            <person name="Takabayashi S."/>
            <person name="Kume K."/>
            <person name="Takagi M."/>
            <person name="Nakayama T."/>
            <person name="Kamikawa R."/>
            <person name="Inagaki Y."/>
            <person name="Hashimoto T."/>
        </authorList>
    </citation>
    <scope>NUCLEOTIDE SEQUENCE [LARGE SCALE GENOMIC DNA]</scope>
    <source>
        <strain evidence="2">NY0173</strain>
    </source>
</reference>
<protein>
    <submittedName>
        <fullName evidence="2">Uncharacterized protein</fullName>
    </submittedName>
</protein>
<keyword evidence="3" id="KW-1185">Reference proteome</keyword>
<dbReference type="Gene3D" id="2.120.10.80">
    <property type="entry name" value="Kelch-type beta propeller"/>
    <property type="match status" value="1"/>
</dbReference>
<dbReference type="InterPro" id="IPR015915">
    <property type="entry name" value="Kelch-typ_b-propeller"/>
</dbReference>
<comment type="caution">
    <text evidence="2">The sequence shown here is derived from an EMBL/GenBank/DDBJ whole genome shotgun (WGS) entry which is preliminary data.</text>
</comment>
<sequence>MWVVSAHSPCAFRVRDTDTDTEAGAVTERLATPPEEAVRCRHTPVLIGDEVYIFTGMAPDGVLCVYDTLCDKWDMTTFKAAELDNGQCEEYGVRAWMPFSARDRALCCALGRRLLVIGGDDQACNPMEGETSIYDTQAQEWYMGGDSPCYDVCSNTPSAVIGDTLYVGMGSQDACCLSFGSGTEGVKESTKRNGERSQTTKDRGVWRDLPASFTLSQEMIRQRDKESGDSQVVGRLQCTCANYGITVNDMVSGSISRHKSCVSGPPGPRVVPIGTDGSWLMVHTTPVVDTPPRLVPPQEASAHPAYVGRVNSSLVYPHCDMQ</sequence>
<evidence type="ECO:0000313" key="3">
    <source>
        <dbReference type="Proteomes" id="UP000265618"/>
    </source>
</evidence>
<dbReference type="SUPFAM" id="SSF117281">
    <property type="entry name" value="Kelch motif"/>
    <property type="match status" value="1"/>
</dbReference>
<gene>
    <name evidence="2" type="ORF">KIPB_006887</name>
</gene>
<dbReference type="Proteomes" id="UP000265618">
    <property type="component" value="Unassembled WGS sequence"/>
</dbReference>
<feature type="compositionally biased region" description="Basic and acidic residues" evidence="1">
    <location>
        <begin position="185"/>
        <end position="202"/>
    </location>
</feature>
<organism evidence="2 3">
    <name type="scientific">Kipferlia bialata</name>
    <dbReference type="NCBI Taxonomy" id="797122"/>
    <lineage>
        <taxon>Eukaryota</taxon>
        <taxon>Metamonada</taxon>
        <taxon>Carpediemonas-like organisms</taxon>
        <taxon>Kipferlia</taxon>
    </lineage>
</organism>
<evidence type="ECO:0000313" key="2">
    <source>
        <dbReference type="EMBL" id="GIQ85249.1"/>
    </source>
</evidence>
<evidence type="ECO:0000256" key="1">
    <source>
        <dbReference type="SAM" id="MobiDB-lite"/>
    </source>
</evidence>
<proteinExistence type="predicted"/>
<dbReference type="EMBL" id="BDIP01001843">
    <property type="protein sequence ID" value="GIQ85249.1"/>
    <property type="molecule type" value="Genomic_DNA"/>
</dbReference>
<accession>A0A9K3D0X4</accession>
<feature type="region of interest" description="Disordered" evidence="1">
    <location>
        <begin position="183"/>
        <end position="202"/>
    </location>
</feature>
<dbReference type="AlphaFoldDB" id="A0A9K3D0X4"/>